<evidence type="ECO:0008006" key="3">
    <source>
        <dbReference type="Google" id="ProtNLM"/>
    </source>
</evidence>
<gene>
    <name evidence="1" type="ORF">D3P05_03610</name>
</gene>
<evidence type="ECO:0000313" key="1">
    <source>
        <dbReference type="EMBL" id="RJL20248.1"/>
    </source>
</evidence>
<dbReference type="RefSeq" id="WP_119896822.1">
    <property type="nucleotide sequence ID" value="NZ_QNRC01000022.1"/>
</dbReference>
<sequence length="138" mass="14684">MAGRQPVPGLRYDLTATLDDRVRALCAAPARQGELAHPIHAYLGGLAAMPQPIGDFSRALGLAFDAGPVLGECRLSFPGRLRVGQAYDATVEVLDLTRKPSRRFGRADHLALAITLSDPSGPASLLHFKMITPVVDDG</sequence>
<dbReference type="EMBL" id="QZEW01000011">
    <property type="protein sequence ID" value="RJL20248.1"/>
    <property type="molecule type" value="Genomic_DNA"/>
</dbReference>
<proteinExistence type="predicted"/>
<keyword evidence="2" id="KW-1185">Reference proteome</keyword>
<organism evidence="1 2">
    <name type="scientific">Paracoccus siganidrum</name>
    <dbReference type="NCBI Taxonomy" id="1276757"/>
    <lineage>
        <taxon>Bacteria</taxon>
        <taxon>Pseudomonadati</taxon>
        <taxon>Pseudomonadota</taxon>
        <taxon>Alphaproteobacteria</taxon>
        <taxon>Rhodobacterales</taxon>
        <taxon>Paracoccaceae</taxon>
        <taxon>Paracoccus</taxon>
    </lineage>
</organism>
<dbReference type="Proteomes" id="UP000283587">
    <property type="component" value="Unassembled WGS sequence"/>
</dbReference>
<evidence type="ECO:0000313" key="2">
    <source>
        <dbReference type="Proteomes" id="UP000283587"/>
    </source>
</evidence>
<dbReference type="AlphaFoldDB" id="A0A419AAT8"/>
<comment type="caution">
    <text evidence="1">The sequence shown here is derived from an EMBL/GenBank/DDBJ whole genome shotgun (WGS) entry which is preliminary data.</text>
</comment>
<dbReference type="OrthoDB" id="7777068at2"/>
<accession>A0A419AAT8</accession>
<name>A0A419AAT8_9RHOB</name>
<reference evidence="2" key="1">
    <citation type="submission" date="2018-09" db="EMBL/GenBank/DDBJ databases">
        <title>Paracoccus onubensis nov. sp. a moderate halophilic bacterium isolated from Gruta de las Maravillas (Aracena, Spain).</title>
        <authorList>
            <person name="Jurado V."/>
            <person name="Gutierrez-Patricio S."/>
            <person name="Gonzalez-Pimentel J.L."/>
            <person name="Miller A.Z."/>
            <person name="Laiz L."/>
            <person name="Saiz-Jimenez C."/>
        </authorList>
    </citation>
    <scope>NUCLEOTIDE SEQUENCE [LARGE SCALE GENOMIC DNA]</scope>
    <source>
        <strain evidence="2">DSM 26381</strain>
    </source>
</reference>
<protein>
    <recommendedName>
        <fullName evidence="3">N-terminal of MaoC-like dehydratase domain-containing protein</fullName>
    </recommendedName>
</protein>